<sequence>MSSSTIIKDMKRDLTKKSRELIRFQKDITKHYEIKEKYLKQLRGIDSGLQELDLLKEHEDVYKLVGPLFVKQDPAEPNANIVMKIGFISAELKRLEEIIEDLEQKQNGKMDLISKVEHRLESLQDWQEEAGFDFDQCRHFGNL</sequence>
<accession>A0A6J1CYS5</accession>
<dbReference type="SUPFAM" id="SSF46579">
    <property type="entry name" value="Prefoldin"/>
    <property type="match status" value="1"/>
</dbReference>
<dbReference type="PANTHER" id="PTHR21431">
    <property type="entry name" value="PREFOLDIN SUBUNIT 6"/>
    <property type="match status" value="1"/>
</dbReference>
<dbReference type="Proteomes" id="UP000504603">
    <property type="component" value="Unplaced"/>
</dbReference>
<evidence type="ECO:0000313" key="5">
    <source>
        <dbReference type="RefSeq" id="XP_022146513.1"/>
    </source>
</evidence>
<dbReference type="GO" id="GO:0009409">
    <property type="term" value="P:response to cold"/>
    <property type="evidence" value="ECO:0007669"/>
    <property type="project" value="UniProtKB-ARBA"/>
</dbReference>
<dbReference type="OrthoDB" id="248120at2759"/>
<evidence type="ECO:0000256" key="3">
    <source>
        <dbReference type="SAM" id="Coils"/>
    </source>
</evidence>
<gene>
    <name evidence="5" type="primary">LOC111015716</name>
</gene>
<feature type="coiled-coil region" evidence="3">
    <location>
        <begin position="85"/>
        <end position="112"/>
    </location>
</feature>
<dbReference type="PANTHER" id="PTHR21431:SF0">
    <property type="entry name" value="PREFOLDIN SUBUNIT 6"/>
    <property type="match status" value="1"/>
</dbReference>
<name>A0A6J1CYS5_MOMCH</name>
<evidence type="ECO:0000256" key="1">
    <source>
        <dbReference type="ARBA" id="ARBA00008045"/>
    </source>
</evidence>
<dbReference type="CDD" id="cd23161">
    <property type="entry name" value="Prefoldin_6"/>
    <property type="match status" value="1"/>
</dbReference>
<dbReference type="GO" id="GO:0051087">
    <property type="term" value="F:protein-folding chaperone binding"/>
    <property type="evidence" value="ECO:0007669"/>
    <property type="project" value="TreeGrafter"/>
</dbReference>
<dbReference type="Gene3D" id="1.10.287.370">
    <property type="match status" value="1"/>
</dbReference>
<proteinExistence type="inferred from homology"/>
<dbReference type="GO" id="GO:0051082">
    <property type="term" value="F:unfolded protein binding"/>
    <property type="evidence" value="ECO:0007669"/>
    <property type="project" value="InterPro"/>
</dbReference>
<evidence type="ECO:0000313" key="4">
    <source>
        <dbReference type="Proteomes" id="UP000504603"/>
    </source>
</evidence>
<dbReference type="GO" id="GO:0006457">
    <property type="term" value="P:protein folding"/>
    <property type="evidence" value="ECO:0007669"/>
    <property type="project" value="InterPro"/>
</dbReference>
<keyword evidence="3" id="KW-0175">Coiled coil</keyword>
<dbReference type="GO" id="GO:0005737">
    <property type="term" value="C:cytoplasm"/>
    <property type="evidence" value="ECO:0007669"/>
    <property type="project" value="TreeGrafter"/>
</dbReference>
<dbReference type="RefSeq" id="XP_022146513.1">
    <property type="nucleotide sequence ID" value="XM_022290821.1"/>
</dbReference>
<dbReference type="Pfam" id="PF01920">
    <property type="entry name" value="Prefoldin_2"/>
    <property type="match status" value="1"/>
</dbReference>
<reference evidence="5" key="1">
    <citation type="submission" date="2025-08" db="UniProtKB">
        <authorList>
            <consortium name="RefSeq"/>
        </authorList>
    </citation>
    <scope>IDENTIFICATION</scope>
    <source>
        <strain evidence="5">OHB3-1</strain>
    </source>
</reference>
<keyword evidence="4" id="KW-1185">Reference proteome</keyword>
<dbReference type="GO" id="GO:0051131">
    <property type="term" value="P:chaperone-mediated protein complex assembly"/>
    <property type="evidence" value="ECO:0007669"/>
    <property type="project" value="TreeGrafter"/>
</dbReference>
<keyword evidence="2" id="KW-0143">Chaperone</keyword>
<dbReference type="KEGG" id="mcha:111015716"/>
<dbReference type="GeneID" id="111015716"/>
<dbReference type="InterPro" id="IPR002777">
    <property type="entry name" value="PFD_beta-like"/>
</dbReference>
<evidence type="ECO:0000256" key="2">
    <source>
        <dbReference type="ARBA" id="ARBA00023186"/>
    </source>
</evidence>
<protein>
    <submittedName>
        <fullName evidence="5">Prefoldin subunit 6-like</fullName>
    </submittedName>
</protein>
<comment type="similarity">
    <text evidence="1">Belongs to the prefoldin subunit beta family.</text>
</comment>
<dbReference type="InterPro" id="IPR009053">
    <property type="entry name" value="Prefoldin"/>
</dbReference>
<dbReference type="AlphaFoldDB" id="A0A6J1CYS5"/>
<dbReference type="GO" id="GO:0016272">
    <property type="term" value="C:prefoldin complex"/>
    <property type="evidence" value="ECO:0007669"/>
    <property type="project" value="InterPro"/>
</dbReference>
<organism evidence="4 5">
    <name type="scientific">Momordica charantia</name>
    <name type="common">Bitter gourd</name>
    <name type="synonym">Balsam pear</name>
    <dbReference type="NCBI Taxonomy" id="3673"/>
    <lineage>
        <taxon>Eukaryota</taxon>
        <taxon>Viridiplantae</taxon>
        <taxon>Streptophyta</taxon>
        <taxon>Embryophyta</taxon>
        <taxon>Tracheophyta</taxon>
        <taxon>Spermatophyta</taxon>
        <taxon>Magnoliopsida</taxon>
        <taxon>eudicotyledons</taxon>
        <taxon>Gunneridae</taxon>
        <taxon>Pentapetalae</taxon>
        <taxon>rosids</taxon>
        <taxon>fabids</taxon>
        <taxon>Cucurbitales</taxon>
        <taxon>Cucurbitaceae</taxon>
        <taxon>Momordiceae</taxon>
        <taxon>Momordica</taxon>
    </lineage>
</organism>